<evidence type="ECO:0000313" key="6">
    <source>
        <dbReference type="Proteomes" id="UP000192596"/>
    </source>
</evidence>
<name>A0A1V8SLS1_9PEZI</name>
<keyword evidence="6" id="KW-1185">Reference proteome</keyword>
<keyword evidence="1" id="KW-0547">Nucleotide-binding</keyword>
<dbReference type="OrthoDB" id="1861185at2759"/>
<dbReference type="GO" id="GO:0042148">
    <property type="term" value="P:DNA strand invasion"/>
    <property type="evidence" value="ECO:0007669"/>
    <property type="project" value="TreeGrafter"/>
</dbReference>
<dbReference type="Proteomes" id="UP000192596">
    <property type="component" value="Unassembled WGS sequence"/>
</dbReference>
<dbReference type="PANTHER" id="PTHR22942">
    <property type="entry name" value="RECA/RAD51/RADA DNA STRAND-PAIRING FAMILY MEMBER"/>
    <property type="match status" value="1"/>
</dbReference>
<evidence type="ECO:0000256" key="1">
    <source>
        <dbReference type="ARBA" id="ARBA00022741"/>
    </source>
</evidence>
<dbReference type="InterPro" id="IPR013632">
    <property type="entry name" value="Rad51_C"/>
</dbReference>
<dbReference type="PROSITE" id="PS50162">
    <property type="entry name" value="RECA_2"/>
    <property type="match status" value="1"/>
</dbReference>
<dbReference type="AlphaFoldDB" id="A0A1V8SLS1"/>
<dbReference type="InterPro" id="IPR020588">
    <property type="entry name" value="RecA_ATP-bd"/>
</dbReference>
<dbReference type="InParanoid" id="A0A1V8SLS1"/>
<evidence type="ECO:0000256" key="3">
    <source>
        <dbReference type="SAM" id="MobiDB-lite"/>
    </source>
</evidence>
<dbReference type="GO" id="GO:0006312">
    <property type="term" value="P:mitotic recombination"/>
    <property type="evidence" value="ECO:0007669"/>
    <property type="project" value="TreeGrafter"/>
</dbReference>
<evidence type="ECO:0000313" key="5">
    <source>
        <dbReference type="EMBL" id="OQO00030.1"/>
    </source>
</evidence>
<dbReference type="SUPFAM" id="SSF52540">
    <property type="entry name" value="P-loop containing nucleoside triphosphate hydrolases"/>
    <property type="match status" value="1"/>
</dbReference>
<dbReference type="GO" id="GO:0000730">
    <property type="term" value="P:DNA recombinase assembly"/>
    <property type="evidence" value="ECO:0007669"/>
    <property type="project" value="TreeGrafter"/>
</dbReference>
<dbReference type="GO" id="GO:0061982">
    <property type="term" value="P:meiosis I cell cycle process"/>
    <property type="evidence" value="ECO:0007669"/>
    <property type="project" value="UniProtKB-ARBA"/>
</dbReference>
<proteinExistence type="predicted"/>
<feature type="region of interest" description="Disordered" evidence="3">
    <location>
        <begin position="291"/>
        <end position="329"/>
    </location>
</feature>
<gene>
    <name evidence="5" type="ORF">B0A48_14233</name>
</gene>
<dbReference type="GO" id="GO:0003690">
    <property type="term" value="F:double-stranded DNA binding"/>
    <property type="evidence" value="ECO:0007669"/>
    <property type="project" value="TreeGrafter"/>
</dbReference>
<dbReference type="STRING" id="1507870.A0A1V8SLS1"/>
<dbReference type="Gene3D" id="3.40.50.300">
    <property type="entry name" value="P-loop containing nucleotide triphosphate hydrolases"/>
    <property type="match status" value="1"/>
</dbReference>
<accession>A0A1V8SLS1</accession>
<comment type="caution">
    <text evidence="5">The sequence shown here is derived from an EMBL/GenBank/DDBJ whole genome shotgun (WGS) entry which is preliminary data.</text>
</comment>
<sequence>MTGLLATLPDFDLQPYSHILPSLEKALVSISDLLTLETLDVAKRAQVPAGEVRKLIEAVIDALRGGLQSPTVHDVGGTGVRVEAEEREGGADGARPWTISTLDESLDEALNGGVHAGYLTEITGESAAGKTQFLLTLLLSVQLEIVDGKPKSALYISTEAPLQTTRLTQLLTHHPRLSTLSSTDAPSLSRIQSTHIHDLEAQEHILRYQVPVLITRHNVGLVVVDSIAANYRAEFDKGSAGKAAQTLSKRSAQISQLGALLRGIAKDFNVAVVVANQVADRFEPAAQIVSVSQSTQRSRPGSPLSNANASTAPFSSAQPANPSTQPQFTLLSTTDPLALDHQQRFFTGWGDHANTTNMKTPSLGLTWTNQLATRIALLREPVYEERHYTPGEDRNVSEWRRTMKVVVSAWCAAGETGYEIWQGGVRGIASKTDTQANES</sequence>
<organism evidence="5 6">
    <name type="scientific">Cryoendolithus antarcticus</name>
    <dbReference type="NCBI Taxonomy" id="1507870"/>
    <lineage>
        <taxon>Eukaryota</taxon>
        <taxon>Fungi</taxon>
        <taxon>Dikarya</taxon>
        <taxon>Ascomycota</taxon>
        <taxon>Pezizomycotina</taxon>
        <taxon>Dothideomycetes</taxon>
        <taxon>Dothideomycetidae</taxon>
        <taxon>Cladosporiales</taxon>
        <taxon>Cladosporiaceae</taxon>
        <taxon>Cryoendolithus</taxon>
    </lineage>
</organism>
<dbReference type="Pfam" id="PF08423">
    <property type="entry name" value="Rad51"/>
    <property type="match status" value="1"/>
</dbReference>
<dbReference type="GO" id="GO:0003697">
    <property type="term" value="F:single-stranded DNA binding"/>
    <property type="evidence" value="ECO:0007669"/>
    <property type="project" value="TreeGrafter"/>
</dbReference>
<feature type="domain" description="RecA family profile 1" evidence="4">
    <location>
        <begin position="95"/>
        <end position="278"/>
    </location>
</feature>
<keyword evidence="2" id="KW-0067">ATP-binding</keyword>
<dbReference type="GO" id="GO:0140664">
    <property type="term" value="F:ATP-dependent DNA damage sensor activity"/>
    <property type="evidence" value="ECO:0007669"/>
    <property type="project" value="InterPro"/>
</dbReference>
<dbReference type="PANTHER" id="PTHR22942:SF66">
    <property type="entry name" value="RE19845P"/>
    <property type="match status" value="1"/>
</dbReference>
<protein>
    <recommendedName>
        <fullName evidence="4">RecA family profile 1 domain-containing protein</fullName>
    </recommendedName>
</protein>
<evidence type="ECO:0000256" key="2">
    <source>
        <dbReference type="ARBA" id="ARBA00022840"/>
    </source>
</evidence>
<dbReference type="GO" id="GO:0005524">
    <property type="term" value="F:ATP binding"/>
    <property type="evidence" value="ECO:0007669"/>
    <property type="project" value="UniProtKB-KW"/>
</dbReference>
<dbReference type="FunCoup" id="A0A1V8SLS1">
    <property type="interactions" value="54"/>
</dbReference>
<dbReference type="EMBL" id="NAJO01000037">
    <property type="protein sequence ID" value="OQO00030.1"/>
    <property type="molecule type" value="Genomic_DNA"/>
</dbReference>
<evidence type="ECO:0000259" key="4">
    <source>
        <dbReference type="PROSITE" id="PS50162"/>
    </source>
</evidence>
<dbReference type="GO" id="GO:0000150">
    <property type="term" value="F:DNA strand exchange activity"/>
    <property type="evidence" value="ECO:0007669"/>
    <property type="project" value="TreeGrafter"/>
</dbReference>
<reference evidence="6" key="1">
    <citation type="submission" date="2017-03" db="EMBL/GenBank/DDBJ databases">
        <title>Genomes of endolithic fungi from Antarctica.</title>
        <authorList>
            <person name="Coleine C."/>
            <person name="Masonjones S."/>
            <person name="Stajich J.E."/>
        </authorList>
    </citation>
    <scope>NUCLEOTIDE SEQUENCE [LARGE SCALE GENOMIC DNA]</scope>
    <source>
        <strain evidence="6">CCFEE 5527</strain>
    </source>
</reference>
<dbReference type="InterPro" id="IPR027417">
    <property type="entry name" value="P-loop_NTPase"/>
</dbReference>